<dbReference type="EMBL" id="CH696693">
    <property type="protein sequence ID" value="EDW39506.1"/>
    <property type="molecule type" value="Genomic_DNA"/>
</dbReference>
<evidence type="ECO:0000256" key="1">
    <source>
        <dbReference type="SAM" id="MobiDB-lite"/>
    </source>
</evidence>
<evidence type="ECO:0000313" key="3">
    <source>
        <dbReference type="Proteomes" id="UP000008744"/>
    </source>
</evidence>
<gene>
    <name evidence="2" type="primary">Dper\GL10068</name>
    <name evidence="2" type="ORF">Dper_GL10068</name>
</gene>
<dbReference type="Proteomes" id="UP000008744">
    <property type="component" value="Unassembled WGS sequence"/>
</dbReference>
<keyword evidence="3" id="KW-1185">Reference proteome</keyword>
<proteinExistence type="predicted"/>
<sequence length="53" mass="6245">MTSLWGTDSASRRERSSHYNRHSGGSQNKDLYCDLIDGDYQEERNYYSHSEQL</sequence>
<protein>
    <submittedName>
        <fullName evidence="2">GL10068</fullName>
    </submittedName>
</protein>
<feature type="region of interest" description="Disordered" evidence="1">
    <location>
        <begin position="1"/>
        <end position="32"/>
    </location>
</feature>
<evidence type="ECO:0000313" key="2">
    <source>
        <dbReference type="EMBL" id="EDW39506.1"/>
    </source>
</evidence>
<dbReference type="HOGENOM" id="CLU_3070922_0_0_1"/>
<reference evidence="2 3" key="1">
    <citation type="journal article" date="2007" name="Nature">
        <title>Evolution of genes and genomes on the Drosophila phylogeny.</title>
        <authorList>
            <consortium name="Drosophila 12 Genomes Consortium"/>
            <person name="Clark A.G."/>
            <person name="Eisen M.B."/>
            <person name="Smith D.R."/>
            <person name="Bergman C.M."/>
            <person name="Oliver B."/>
            <person name="Markow T.A."/>
            <person name="Kaufman T.C."/>
            <person name="Kellis M."/>
            <person name="Gelbart W."/>
            <person name="Iyer V.N."/>
            <person name="Pollard D.A."/>
            <person name="Sackton T.B."/>
            <person name="Larracuente A.M."/>
            <person name="Singh N.D."/>
            <person name="Abad J.P."/>
            <person name="Abt D.N."/>
            <person name="Adryan B."/>
            <person name="Aguade M."/>
            <person name="Akashi H."/>
            <person name="Anderson W.W."/>
            <person name="Aquadro C.F."/>
            <person name="Ardell D.H."/>
            <person name="Arguello R."/>
            <person name="Artieri C.G."/>
            <person name="Barbash D.A."/>
            <person name="Barker D."/>
            <person name="Barsanti P."/>
            <person name="Batterham P."/>
            <person name="Batzoglou S."/>
            <person name="Begun D."/>
            <person name="Bhutkar A."/>
            <person name="Blanco E."/>
            <person name="Bosak S.A."/>
            <person name="Bradley R.K."/>
            <person name="Brand A.D."/>
            <person name="Brent M.R."/>
            <person name="Brooks A.N."/>
            <person name="Brown R.H."/>
            <person name="Butlin R.K."/>
            <person name="Caggese C."/>
            <person name="Calvi B.R."/>
            <person name="Bernardo de Carvalho A."/>
            <person name="Caspi A."/>
            <person name="Castrezana S."/>
            <person name="Celniker S.E."/>
            <person name="Chang J.L."/>
            <person name="Chapple C."/>
            <person name="Chatterji S."/>
            <person name="Chinwalla A."/>
            <person name="Civetta A."/>
            <person name="Clifton S.W."/>
            <person name="Comeron J.M."/>
            <person name="Costello J.C."/>
            <person name="Coyne J.A."/>
            <person name="Daub J."/>
            <person name="David R.G."/>
            <person name="Delcher A.L."/>
            <person name="Delehaunty K."/>
            <person name="Do C.B."/>
            <person name="Ebling H."/>
            <person name="Edwards K."/>
            <person name="Eickbush T."/>
            <person name="Evans J.D."/>
            <person name="Filipski A."/>
            <person name="Findeiss S."/>
            <person name="Freyhult E."/>
            <person name="Fulton L."/>
            <person name="Fulton R."/>
            <person name="Garcia A.C."/>
            <person name="Gardiner A."/>
            <person name="Garfield D.A."/>
            <person name="Garvin B.E."/>
            <person name="Gibson G."/>
            <person name="Gilbert D."/>
            <person name="Gnerre S."/>
            <person name="Godfrey J."/>
            <person name="Good R."/>
            <person name="Gotea V."/>
            <person name="Gravely B."/>
            <person name="Greenberg A.J."/>
            <person name="Griffiths-Jones S."/>
            <person name="Gross S."/>
            <person name="Guigo R."/>
            <person name="Gustafson E.A."/>
            <person name="Haerty W."/>
            <person name="Hahn M.W."/>
            <person name="Halligan D.L."/>
            <person name="Halpern A.L."/>
            <person name="Halter G.M."/>
            <person name="Han M.V."/>
            <person name="Heger A."/>
            <person name="Hillier L."/>
            <person name="Hinrichs A.S."/>
            <person name="Holmes I."/>
            <person name="Hoskins R.A."/>
            <person name="Hubisz M.J."/>
            <person name="Hultmark D."/>
            <person name="Huntley M.A."/>
            <person name="Jaffe D.B."/>
            <person name="Jagadeeshan S."/>
            <person name="Jeck W.R."/>
            <person name="Johnson J."/>
            <person name="Jones C.D."/>
            <person name="Jordan W.C."/>
            <person name="Karpen G.H."/>
            <person name="Kataoka E."/>
            <person name="Keightley P.D."/>
            <person name="Kheradpour P."/>
            <person name="Kirkness E.F."/>
            <person name="Koerich L.B."/>
            <person name="Kristiansen K."/>
            <person name="Kudrna D."/>
            <person name="Kulathinal R.J."/>
            <person name="Kumar S."/>
            <person name="Kwok R."/>
            <person name="Lander E."/>
            <person name="Langley C.H."/>
            <person name="Lapoint R."/>
            <person name="Lazzaro B.P."/>
            <person name="Lee S.J."/>
            <person name="Levesque L."/>
            <person name="Li R."/>
            <person name="Lin C.F."/>
            <person name="Lin M.F."/>
            <person name="Lindblad-Toh K."/>
            <person name="Llopart A."/>
            <person name="Long M."/>
            <person name="Low L."/>
            <person name="Lozovsky E."/>
            <person name="Lu J."/>
            <person name="Luo M."/>
            <person name="Machado C.A."/>
            <person name="Makalowski W."/>
            <person name="Marzo M."/>
            <person name="Matsuda M."/>
            <person name="Matzkin L."/>
            <person name="McAllister B."/>
            <person name="McBride C.S."/>
            <person name="McKernan B."/>
            <person name="McKernan K."/>
            <person name="Mendez-Lago M."/>
            <person name="Minx P."/>
            <person name="Mollenhauer M.U."/>
            <person name="Montooth K."/>
            <person name="Mount S.M."/>
            <person name="Mu X."/>
            <person name="Myers E."/>
            <person name="Negre B."/>
            <person name="Newfeld S."/>
            <person name="Nielsen R."/>
            <person name="Noor M.A."/>
            <person name="O'Grady P."/>
            <person name="Pachter L."/>
            <person name="Papaceit M."/>
            <person name="Parisi M.J."/>
            <person name="Parisi M."/>
            <person name="Parts L."/>
            <person name="Pedersen J.S."/>
            <person name="Pesole G."/>
            <person name="Phillippy A.M."/>
            <person name="Ponting C.P."/>
            <person name="Pop M."/>
            <person name="Porcelli D."/>
            <person name="Powell J.R."/>
            <person name="Prohaska S."/>
            <person name="Pruitt K."/>
            <person name="Puig M."/>
            <person name="Quesneville H."/>
            <person name="Ram K.R."/>
            <person name="Rand D."/>
            <person name="Rasmussen M.D."/>
            <person name="Reed L.K."/>
            <person name="Reenan R."/>
            <person name="Reily A."/>
            <person name="Remington K.A."/>
            <person name="Rieger T.T."/>
            <person name="Ritchie M.G."/>
            <person name="Robin C."/>
            <person name="Rogers Y.H."/>
            <person name="Rohde C."/>
            <person name="Rozas J."/>
            <person name="Rubenfield M.J."/>
            <person name="Ruiz A."/>
            <person name="Russo S."/>
            <person name="Salzberg S.L."/>
            <person name="Sanchez-Gracia A."/>
            <person name="Saranga D.J."/>
            <person name="Sato H."/>
            <person name="Schaeffer S.W."/>
            <person name="Schatz M.C."/>
            <person name="Schlenke T."/>
            <person name="Schwartz R."/>
            <person name="Segarra C."/>
            <person name="Singh R.S."/>
            <person name="Sirot L."/>
            <person name="Sirota M."/>
            <person name="Sisneros N.B."/>
            <person name="Smith C.D."/>
            <person name="Smith T.F."/>
            <person name="Spieth J."/>
            <person name="Stage D.E."/>
            <person name="Stark A."/>
            <person name="Stephan W."/>
            <person name="Strausberg R.L."/>
            <person name="Strempel S."/>
            <person name="Sturgill D."/>
            <person name="Sutton G."/>
            <person name="Sutton G.G."/>
            <person name="Tao W."/>
            <person name="Teichmann S."/>
            <person name="Tobari Y.N."/>
            <person name="Tomimura Y."/>
            <person name="Tsolas J.M."/>
            <person name="Valente V.L."/>
            <person name="Venter E."/>
            <person name="Venter J.C."/>
            <person name="Vicario S."/>
            <person name="Vieira F.G."/>
            <person name="Vilella A.J."/>
            <person name="Villasante A."/>
            <person name="Walenz B."/>
            <person name="Wang J."/>
            <person name="Wasserman M."/>
            <person name="Watts T."/>
            <person name="Wilson D."/>
            <person name="Wilson R.K."/>
            <person name="Wing R.A."/>
            <person name="Wolfner M.F."/>
            <person name="Wong A."/>
            <person name="Wong G.K."/>
            <person name="Wu C.I."/>
            <person name="Wu G."/>
            <person name="Yamamoto D."/>
            <person name="Yang H.P."/>
            <person name="Yang S.P."/>
            <person name="Yorke J.A."/>
            <person name="Yoshida K."/>
            <person name="Zdobnov E."/>
            <person name="Zhang P."/>
            <person name="Zhang Y."/>
            <person name="Zimin A.V."/>
            <person name="Baldwin J."/>
            <person name="Abdouelleil A."/>
            <person name="Abdulkadir J."/>
            <person name="Abebe A."/>
            <person name="Abera B."/>
            <person name="Abreu J."/>
            <person name="Acer S.C."/>
            <person name="Aftuck L."/>
            <person name="Alexander A."/>
            <person name="An P."/>
            <person name="Anderson E."/>
            <person name="Anderson S."/>
            <person name="Arachi H."/>
            <person name="Azer M."/>
            <person name="Bachantsang P."/>
            <person name="Barry A."/>
            <person name="Bayul T."/>
            <person name="Berlin A."/>
            <person name="Bessette D."/>
            <person name="Bloom T."/>
            <person name="Blye J."/>
            <person name="Boguslavskiy L."/>
            <person name="Bonnet C."/>
            <person name="Boukhgalter B."/>
            <person name="Bourzgui I."/>
            <person name="Brown A."/>
            <person name="Cahill P."/>
            <person name="Channer S."/>
            <person name="Cheshatsang Y."/>
            <person name="Chuda L."/>
            <person name="Citroen M."/>
            <person name="Collymore A."/>
            <person name="Cooke P."/>
            <person name="Costello M."/>
            <person name="D'Aco K."/>
            <person name="Daza R."/>
            <person name="De Haan G."/>
            <person name="DeGray S."/>
            <person name="DeMaso C."/>
            <person name="Dhargay N."/>
            <person name="Dooley K."/>
            <person name="Dooley E."/>
            <person name="Doricent M."/>
            <person name="Dorje P."/>
            <person name="Dorjee K."/>
            <person name="Dupes A."/>
            <person name="Elong R."/>
            <person name="Falk J."/>
            <person name="Farina A."/>
            <person name="Faro S."/>
            <person name="Ferguson D."/>
            <person name="Fisher S."/>
            <person name="Foley C.D."/>
            <person name="Franke A."/>
            <person name="Friedrich D."/>
            <person name="Gadbois L."/>
            <person name="Gearin G."/>
            <person name="Gearin C.R."/>
            <person name="Giannoukos G."/>
            <person name="Goode T."/>
            <person name="Graham J."/>
            <person name="Grandbois E."/>
            <person name="Grewal S."/>
            <person name="Gyaltsen K."/>
            <person name="Hafez N."/>
            <person name="Hagos B."/>
            <person name="Hall J."/>
            <person name="Henson C."/>
            <person name="Hollinger A."/>
            <person name="Honan T."/>
            <person name="Huard M.D."/>
            <person name="Hughes L."/>
            <person name="Hurhula B."/>
            <person name="Husby M.E."/>
            <person name="Kamat A."/>
            <person name="Kanga B."/>
            <person name="Kashin S."/>
            <person name="Khazanovich D."/>
            <person name="Kisner P."/>
            <person name="Lance K."/>
            <person name="Lara M."/>
            <person name="Lee W."/>
            <person name="Lennon N."/>
            <person name="Letendre F."/>
            <person name="LeVine R."/>
            <person name="Lipovsky A."/>
            <person name="Liu X."/>
            <person name="Liu J."/>
            <person name="Liu S."/>
            <person name="Lokyitsang T."/>
            <person name="Lokyitsang Y."/>
            <person name="Lubonja R."/>
            <person name="Lui A."/>
            <person name="MacDonald P."/>
            <person name="Magnisalis V."/>
            <person name="Maru K."/>
            <person name="Matthews C."/>
            <person name="McCusker W."/>
            <person name="McDonough S."/>
            <person name="Mehta T."/>
            <person name="Meldrim J."/>
            <person name="Meneus L."/>
            <person name="Mihai O."/>
            <person name="Mihalev A."/>
            <person name="Mihova T."/>
            <person name="Mittelman R."/>
            <person name="Mlenga V."/>
            <person name="Montmayeur A."/>
            <person name="Mulrain L."/>
            <person name="Navidi A."/>
            <person name="Naylor J."/>
            <person name="Negash T."/>
            <person name="Nguyen T."/>
            <person name="Nguyen N."/>
            <person name="Nicol R."/>
            <person name="Norbu C."/>
            <person name="Norbu N."/>
            <person name="Novod N."/>
            <person name="O'Neill B."/>
            <person name="Osman S."/>
            <person name="Markiewicz E."/>
            <person name="Oyono O.L."/>
            <person name="Patti C."/>
            <person name="Phunkhang P."/>
            <person name="Pierre F."/>
            <person name="Priest M."/>
            <person name="Raghuraman S."/>
            <person name="Rege F."/>
            <person name="Reyes R."/>
            <person name="Rise C."/>
            <person name="Rogov P."/>
            <person name="Ross K."/>
            <person name="Ryan E."/>
            <person name="Settipalli S."/>
            <person name="Shea T."/>
            <person name="Sherpa N."/>
            <person name="Shi L."/>
            <person name="Shih D."/>
            <person name="Sparrow T."/>
            <person name="Spaulding J."/>
            <person name="Stalker J."/>
            <person name="Stange-Thomann N."/>
            <person name="Stavropoulos S."/>
            <person name="Stone C."/>
            <person name="Strader C."/>
            <person name="Tesfaye S."/>
            <person name="Thomson T."/>
            <person name="Thoulutsang Y."/>
            <person name="Thoulutsang D."/>
            <person name="Topham K."/>
            <person name="Topping I."/>
            <person name="Tsamla T."/>
            <person name="Vassiliev H."/>
            <person name="Vo A."/>
            <person name="Wangchuk T."/>
            <person name="Wangdi T."/>
            <person name="Weiand M."/>
            <person name="Wilkinson J."/>
            <person name="Wilson A."/>
            <person name="Yadav S."/>
            <person name="Young G."/>
            <person name="Yu Q."/>
            <person name="Zembek L."/>
            <person name="Zhong D."/>
            <person name="Zimmer A."/>
            <person name="Zwirko Z."/>
            <person name="Jaffe D.B."/>
            <person name="Alvarez P."/>
            <person name="Brockman W."/>
            <person name="Butler J."/>
            <person name="Chin C."/>
            <person name="Gnerre S."/>
            <person name="Grabherr M."/>
            <person name="Kleber M."/>
            <person name="Mauceli E."/>
            <person name="MacCallum I."/>
        </authorList>
    </citation>
    <scope>NUCLEOTIDE SEQUENCE [LARGE SCALE GENOMIC DNA]</scope>
    <source>
        <strain evidence="3">MSH-3 / Tucson 14011-0111.49</strain>
    </source>
</reference>
<organism evidence="3">
    <name type="scientific">Drosophila persimilis</name>
    <name type="common">Fruit fly</name>
    <dbReference type="NCBI Taxonomy" id="7234"/>
    <lineage>
        <taxon>Eukaryota</taxon>
        <taxon>Metazoa</taxon>
        <taxon>Ecdysozoa</taxon>
        <taxon>Arthropoda</taxon>
        <taxon>Hexapoda</taxon>
        <taxon>Insecta</taxon>
        <taxon>Pterygota</taxon>
        <taxon>Neoptera</taxon>
        <taxon>Endopterygota</taxon>
        <taxon>Diptera</taxon>
        <taxon>Brachycera</taxon>
        <taxon>Muscomorpha</taxon>
        <taxon>Ephydroidea</taxon>
        <taxon>Drosophilidae</taxon>
        <taxon>Drosophila</taxon>
        <taxon>Sophophora</taxon>
    </lineage>
</organism>
<name>B4IRX9_DROPE</name>
<dbReference type="AlphaFoldDB" id="B4IRX9"/>
<accession>B4IRX9</accession>